<dbReference type="InterPro" id="IPR017853">
    <property type="entry name" value="GH"/>
</dbReference>
<keyword evidence="7" id="KW-1185">Reference proteome</keyword>
<name>L8WJM5_THACA</name>
<accession>L8WJM5</accession>
<reference evidence="6 7" key="1">
    <citation type="journal article" date="2013" name="Nat. Commun.">
        <title>The evolution and pathogenic mechanisms of the rice sheath blight pathogen.</title>
        <authorList>
            <person name="Zheng A."/>
            <person name="Lin R."/>
            <person name="Xu L."/>
            <person name="Qin P."/>
            <person name="Tang C."/>
            <person name="Ai P."/>
            <person name="Zhang D."/>
            <person name="Liu Y."/>
            <person name="Sun Z."/>
            <person name="Feng H."/>
            <person name="Wang Y."/>
            <person name="Chen Y."/>
            <person name="Liang X."/>
            <person name="Fu R."/>
            <person name="Li Q."/>
            <person name="Zhang J."/>
            <person name="Yu X."/>
            <person name="Xie Z."/>
            <person name="Ding L."/>
            <person name="Guan P."/>
            <person name="Tang J."/>
            <person name="Liang Y."/>
            <person name="Wang S."/>
            <person name="Deng Q."/>
            <person name="Li S."/>
            <person name="Zhu J."/>
            <person name="Wang L."/>
            <person name="Liu H."/>
            <person name="Li P."/>
        </authorList>
    </citation>
    <scope>NUCLEOTIDE SEQUENCE [LARGE SCALE GENOMIC DNA]</scope>
    <source>
        <strain evidence="7">AG-1 IA</strain>
    </source>
</reference>
<protein>
    <submittedName>
        <fullName evidence="6">Glycoside hydrolase family 5 protein</fullName>
    </submittedName>
</protein>
<feature type="domain" description="Glycoside hydrolase family 5" evidence="5">
    <location>
        <begin position="541"/>
        <end position="749"/>
    </location>
</feature>
<dbReference type="InterPro" id="IPR001547">
    <property type="entry name" value="Glyco_hydro_5"/>
</dbReference>
<evidence type="ECO:0000256" key="1">
    <source>
        <dbReference type="ARBA" id="ARBA00005641"/>
    </source>
</evidence>
<evidence type="ECO:0000256" key="3">
    <source>
        <dbReference type="ARBA" id="ARBA00023295"/>
    </source>
</evidence>
<dbReference type="Pfam" id="PF00150">
    <property type="entry name" value="Cellulase"/>
    <property type="match status" value="1"/>
</dbReference>
<dbReference type="OrthoDB" id="1887033at2759"/>
<comment type="caution">
    <text evidence="6">The sequence shown here is derived from an EMBL/GenBank/DDBJ whole genome shotgun (WGS) entry which is preliminary data.</text>
</comment>
<dbReference type="Proteomes" id="UP000011668">
    <property type="component" value="Unassembled WGS sequence"/>
</dbReference>
<dbReference type="InterPro" id="IPR050386">
    <property type="entry name" value="Glycosyl_hydrolase_5"/>
</dbReference>
<dbReference type="GO" id="GO:0009251">
    <property type="term" value="P:glucan catabolic process"/>
    <property type="evidence" value="ECO:0007669"/>
    <property type="project" value="TreeGrafter"/>
</dbReference>
<dbReference type="GO" id="GO:0005576">
    <property type="term" value="C:extracellular region"/>
    <property type="evidence" value="ECO:0007669"/>
    <property type="project" value="TreeGrafter"/>
</dbReference>
<dbReference type="PANTHER" id="PTHR31297">
    <property type="entry name" value="GLUCAN ENDO-1,6-BETA-GLUCOSIDASE B"/>
    <property type="match status" value="1"/>
</dbReference>
<evidence type="ECO:0000313" key="6">
    <source>
        <dbReference type="EMBL" id="ELU38125.1"/>
    </source>
</evidence>
<comment type="similarity">
    <text evidence="1">Belongs to the glycosyl hydrolase 5 (cellulase A) family.</text>
</comment>
<keyword evidence="2 6" id="KW-0378">Hydrolase</keyword>
<sequence>MTVLTHTDPDWSTIFSIEAINEPTQDATKTPGYGDYQKRFVKVVRLVEFGLGVRCPETDYTKIFTKPSYKKSFDKGLIAVAAQVEDKVLAEVLKEVNAAMKTINADLNLSVDLDVDVSLSVSVDESVPEVEKREAAEPIVPHGSSFERRNARRRLHHERGLSAKFGKDVCRNCLSTSFQNMHWQYNNPPNPADAANGPQVYDAHLYFSFGKPCDRPSRIIPNLHPRWRYTNRVAEATAVGNRPLVFGEWSVATNFKTEPQFYKDWLDAQRTIYAGQADGWLFWSYKLEEGNKYTPDMSWSATYNAGYFDPKDPSKLNNPDICKPWIANSTATSLNRFLVGPERDTLEFLNWKILSQHDKLHMYGHMTIASILQGFLVPIDPPQDRFINYLIAHSEALEQSKARMEGWLNDSGGVNFRALAKMTNRAIMKWGHTELLLASSKCQGWADLPASCDNASQRPFALITQMRLRSVAIGTSLLGATAVSAAKSSLPVDKPWMLPNEWVNKMGGDSCESDCSSCAYSEFDLVKKIGQERADKVFDEHWATWFTEKDADIIKNAGLNMIRIPLGYWIVESLVDRSTEYYPRGGMKYLKKGLGWLKKRGIHVMLDHHALPGVASANQMFAGRCTSDVQFYTPKNYKRALIWAGVMTAMTHTDPDWSSVFSIEAINEPARDANQTPGYGEYQKQYVQVVRLVEYALGVPCPDTDYTKIFPDLSYSKSYDKGLPAVAAHIKDKTIRDVLMEVHKYMKSNAEEFGLGSDIYVDIDVDVNLSFGASTSEVEKREPVEPVVPHGSSLERRNARRRLHHDNPADAANGPQAYDAHLYFAFGGVADPNPESYMKTICNTNRVARAKSVGNSPLVFGEWSVATNFNATPEFYQDFVGLDAQRTIYAGQADGWLFWSYKLEKGNRYVPDMYDPSSQFPAID</sequence>
<feature type="region of interest" description="Disordered" evidence="4">
    <location>
        <begin position="778"/>
        <end position="798"/>
    </location>
</feature>
<dbReference type="Gene3D" id="3.20.20.80">
    <property type="entry name" value="Glycosidases"/>
    <property type="match status" value="3"/>
</dbReference>
<dbReference type="HOGENOM" id="CLU_315972_0_0_1"/>
<evidence type="ECO:0000256" key="2">
    <source>
        <dbReference type="ARBA" id="ARBA00022801"/>
    </source>
</evidence>
<gene>
    <name evidence="6" type="ORF">AG1IA_07848</name>
</gene>
<dbReference type="PANTHER" id="PTHR31297:SF42">
    <property type="entry name" value="GLYCOSIDE HYDROLASE FAMILY 5 DOMAIN-CONTAINING PROTEIN"/>
    <property type="match status" value="1"/>
</dbReference>
<dbReference type="EMBL" id="AFRT01002252">
    <property type="protein sequence ID" value="ELU38125.1"/>
    <property type="molecule type" value="Genomic_DNA"/>
</dbReference>
<dbReference type="STRING" id="983506.L8WJM5"/>
<evidence type="ECO:0000313" key="7">
    <source>
        <dbReference type="Proteomes" id="UP000011668"/>
    </source>
</evidence>
<proteinExistence type="inferred from homology"/>
<keyword evidence="3" id="KW-0326">Glycosidase</keyword>
<dbReference type="SUPFAM" id="SSF51445">
    <property type="entry name" value="(Trans)glycosidases"/>
    <property type="match status" value="3"/>
</dbReference>
<dbReference type="AlphaFoldDB" id="L8WJM5"/>
<organism evidence="6 7">
    <name type="scientific">Thanatephorus cucumeris (strain AG1-IA)</name>
    <name type="common">Rice sheath blight fungus</name>
    <name type="synonym">Rhizoctonia solani</name>
    <dbReference type="NCBI Taxonomy" id="983506"/>
    <lineage>
        <taxon>Eukaryota</taxon>
        <taxon>Fungi</taxon>
        <taxon>Dikarya</taxon>
        <taxon>Basidiomycota</taxon>
        <taxon>Agaricomycotina</taxon>
        <taxon>Agaricomycetes</taxon>
        <taxon>Cantharellales</taxon>
        <taxon>Ceratobasidiaceae</taxon>
        <taxon>Rhizoctonia</taxon>
        <taxon>Rhizoctonia solani AG-1</taxon>
    </lineage>
</organism>
<dbReference type="GO" id="GO:0008422">
    <property type="term" value="F:beta-glucosidase activity"/>
    <property type="evidence" value="ECO:0007669"/>
    <property type="project" value="TreeGrafter"/>
</dbReference>
<evidence type="ECO:0000256" key="4">
    <source>
        <dbReference type="SAM" id="MobiDB-lite"/>
    </source>
</evidence>
<dbReference type="GO" id="GO:0009986">
    <property type="term" value="C:cell surface"/>
    <property type="evidence" value="ECO:0007669"/>
    <property type="project" value="TreeGrafter"/>
</dbReference>
<evidence type="ECO:0000259" key="5">
    <source>
        <dbReference type="Pfam" id="PF00150"/>
    </source>
</evidence>